<keyword evidence="4" id="KW-1185">Reference proteome</keyword>
<feature type="domain" description="YdbS-like PH" evidence="2">
    <location>
        <begin position="100"/>
        <end position="185"/>
    </location>
</feature>
<evidence type="ECO:0000256" key="1">
    <source>
        <dbReference type="SAM" id="Phobius"/>
    </source>
</evidence>
<dbReference type="RefSeq" id="WP_094456432.1">
    <property type="nucleotide sequence ID" value="NZ_NOXU01000028.1"/>
</dbReference>
<accession>A0A255YZH8</accession>
<dbReference type="GO" id="GO:0016787">
    <property type="term" value="F:hydrolase activity"/>
    <property type="evidence" value="ECO:0007669"/>
    <property type="project" value="UniProtKB-KW"/>
</dbReference>
<feature type="transmembrane region" description="Helical" evidence="1">
    <location>
        <begin position="73"/>
        <end position="98"/>
    </location>
</feature>
<keyword evidence="3" id="KW-0378">Hydrolase</keyword>
<dbReference type="Proteomes" id="UP000216998">
    <property type="component" value="Unassembled WGS sequence"/>
</dbReference>
<organism evidence="3 4">
    <name type="scientific">Niveispirillum lacus</name>
    <dbReference type="NCBI Taxonomy" id="1981099"/>
    <lineage>
        <taxon>Bacteria</taxon>
        <taxon>Pseudomonadati</taxon>
        <taxon>Pseudomonadota</taxon>
        <taxon>Alphaproteobacteria</taxon>
        <taxon>Rhodospirillales</taxon>
        <taxon>Azospirillaceae</taxon>
        <taxon>Niveispirillum</taxon>
    </lineage>
</organism>
<sequence length="223" mass="23870">MKQFIAREHEIEPVPGLPGKLPAGEEILWQGRPAARLVVKHVLKGTWIGAYFVVLALWAAAAGMADGQPIGGILFSVAVLIGLAALVLALLELFAWAVERTTLYTVTSERVVMRFGVALSMTLNLPFSQIDTVALGRLTGKAGTIAIALRKGHRLSWLVQWPHVRGWRFAAPEPSLICLPDAETVGAVLTLAYGRHASGRSGHPRLLVAADAADVVPHAIDAE</sequence>
<dbReference type="NCBIfam" id="NF040894">
    <property type="entry name" value="puhB_PGC"/>
    <property type="match status" value="1"/>
</dbReference>
<keyword evidence="1" id="KW-0812">Transmembrane</keyword>
<dbReference type="EMBL" id="NOXU01000028">
    <property type="protein sequence ID" value="OYQ34581.1"/>
    <property type="molecule type" value="Genomic_DNA"/>
</dbReference>
<comment type="caution">
    <text evidence="3">The sequence shown here is derived from an EMBL/GenBank/DDBJ whole genome shotgun (WGS) entry which is preliminary data.</text>
</comment>
<evidence type="ECO:0000313" key="3">
    <source>
        <dbReference type="EMBL" id="OYQ34581.1"/>
    </source>
</evidence>
<keyword evidence="1" id="KW-1133">Transmembrane helix</keyword>
<proteinExistence type="predicted"/>
<protein>
    <submittedName>
        <fullName evidence="3">Phosphonoacetate hydrolase</fullName>
    </submittedName>
</protein>
<dbReference type="Pfam" id="PF03703">
    <property type="entry name" value="bPH_2"/>
    <property type="match status" value="1"/>
</dbReference>
<keyword evidence="1" id="KW-0472">Membrane</keyword>
<evidence type="ECO:0000313" key="4">
    <source>
        <dbReference type="Proteomes" id="UP000216998"/>
    </source>
</evidence>
<gene>
    <name evidence="3" type="ORF">CHU95_11275</name>
</gene>
<dbReference type="OrthoDB" id="7345733at2"/>
<dbReference type="InterPro" id="IPR054839">
    <property type="entry name" value="puhB_PGC"/>
</dbReference>
<dbReference type="AlphaFoldDB" id="A0A255YZH8"/>
<reference evidence="3 4" key="1">
    <citation type="submission" date="2017-07" db="EMBL/GenBank/DDBJ databases">
        <title>Niveispirillum cyanobacteriorum sp. nov., isolated from cyanobacterial aggregates in a eutrophic lake.</title>
        <authorList>
            <person name="Cai H."/>
        </authorList>
    </citation>
    <scope>NUCLEOTIDE SEQUENCE [LARGE SCALE GENOMIC DNA]</scope>
    <source>
        <strain evidence="4">TH1-14</strain>
    </source>
</reference>
<feature type="transmembrane region" description="Helical" evidence="1">
    <location>
        <begin position="42"/>
        <end position="61"/>
    </location>
</feature>
<name>A0A255YZH8_9PROT</name>
<dbReference type="InterPro" id="IPR005182">
    <property type="entry name" value="YdbS-like_PH"/>
</dbReference>
<evidence type="ECO:0000259" key="2">
    <source>
        <dbReference type="Pfam" id="PF03703"/>
    </source>
</evidence>